<sequence>MRSRLVCSKNDDTKCMRHNVPGGTGAAPGGSSRVFDRDRRHGAPDQVGYDQNTRRSRDVQGGMDMALVALHLPTTPPR</sequence>
<protein>
    <submittedName>
        <fullName evidence="2">Uncharacterized protein</fullName>
    </submittedName>
</protein>
<dbReference type="Proteomes" id="UP000059188">
    <property type="component" value="Unassembled WGS sequence"/>
</dbReference>
<dbReference type="AlphaFoldDB" id="A0A0B7FIX1"/>
<gene>
    <name evidence="2" type="ORF">RSOLAG1IB_08162</name>
</gene>
<keyword evidence="3" id="KW-1185">Reference proteome</keyword>
<dbReference type="EMBL" id="LN679125">
    <property type="protein sequence ID" value="CEL56884.1"/>
    <property type="molecule type" value="Genomic_DNA"/>
</dbReference>
<feature type="region of interest" description="Disordered" evidence="1">
    <location>
        <begin position="18"/>
        <end position="57"/>
    </location>
</feature>
<evidence type="ECO:0000313" key="3">
    <source>
        <dbReference type="Proteomes" id="UP000059188"/>
    </source>
</evidence>
<evidence type="ECO:0000256" key="1">
    <source>
        <dbReference type="SAM" id="MobiDB-lite"/>
    </source>
</evidence>
<organism evidence="2 3">
    <name type="scientific">Thanatephorus cucumeris (strain AG1-IB / isolate 7/3/14)</name>
    <name type="common">Lettuce bottom rot fungus</name>
    <name type="synonym">Rhizoctonia solani</name>
    <dbReference type="NCBI Taxonomy" id="1108050"/>
    <lineage>
        <taxon>Eukaryota</taxon>
        <taxon>Fungi</taxon>
        <taxon>Dikarya</taxon>
        <taxon>Basidiomycota</taxon>
        <taxon>Agaricomycotina</taxon>
        <taxon>Agaricomycetes</taxon>
        <taxon>Cantharellales</taxon>
        <taxon>Ceratobasidiaceae</taxon>
        <taxon>Rhizoctonia</taxon>
        <taxon>Rhizoctonia solani AG-1</taxon>
    </lineage>
</organism>
<evidence type="ECO:0000313" key="2">
    <source>
        <dbReference type="EMBL" id="CEL56884.1"/>
    </source>
</evidence>
<proteinExistence type="predicted"/>
<feature type="compositionally biased region" description="Basic and acidic residues" evidence="1">
    <location>
        <begin position="34"/>
        <end position="43"/>
    </location>
</feature>
<reference evidence="2 3" key="1">
    <citation type="submission" date="2014-11" db="EMBL/GenBank/DDBJ databases">
        <authorList>
            <person name="Wibberg Daniel"/>
        </authorList>
    </citation>
    <scope>NUCLEOTIDE SEQUENCE [LARGE SCALE GENOMIC DNA]</scope>
    <source>
        <strain evidence="2">Rhizoctonia solani AG1-IB 7/3/14</strain>
    </source>
</reference>
<accession>A0A0B7FIX1</accession>
<name>A0A0B7FIX1_THACB</name>